<feature type="region of interest" description="Disordered" evidence="1">
    <location>
        <begin position="712"/>
        <end position="755"/>
    </location>
</feature>
<proteinExistence type="predicted"/>
<gene>
    <name evidence="2" type="ORF">DERF_012811</name>
</gene>
<feature type="compositionally biased region" description="Polar residues" evidence="1">
    <location>
        <begin position="438"/>
        <end position="451"/>
    </location>
</feature>
<organism evidence="2 3">
    <name type="scientific">Dermatophagoides farinae</name>
    <name type="common">American house dust mite</name>
    <dbReference type="NCBI Taxonomy" id="6954"/>
    <lineage>
        <taxon>Eukaryota</taxon>
        <taxon>Metazoa</taxon>
        <taxon>Ecdysozoa</taxon>
        <taxon>Arthropoda</taxon>
        <taxon>Chelicerata</taxon>
        <taxon>Arachnida</taxon>
        <taxon>Acari</taxon>
        <taxon>Acariformes</taxon>
        <taxon>Sarcoptiformes</taxon>
        <taxon>Astigmata</taxon>
        <taxon>Psoroptidia</taxon>
        <taxon>Analgoidea</taxon>
        <taxon>Pyroglyphidae</taxon>
        <taxon>Dermatophagoidinae</taxon>
        <taxon>Dermatophagoides</taxon>
    </lineage>
</organism>
<feature type="compositionally biased region" description="Pro residues" evidence="1">
    <location>
        <begin position="343"/>
        <end position="352"/>
    </location>
</feature>
<feature type="non-terminal residue" evidence="2">
    <location>
        <position position="845"/>
    </location>
</feature>
<dbReference type="Proteomes" id="UP000790347">
    <property type="component" value="Unassembled WGS sequence"/>
</dbReference>
<reference evidence="2" key="1">
    <citation type="submission" date="2013-05" db="EMBL/GenBank/DDBJ databases">
        <authorList>
            <person name="Yim A.K.Y."/>
            <person name="Chan T.F."/>
            <person name="Ji K.M."/>
            <person name="Liu X.Y."/>
            <person name="Zhou J.W."/>
            <person name="Li R.Q."/>
            <person name="Yang K.Y."/>
            <person name="Li J."/>
            <person name="Li M."/>
            <person name="Law P.T.W."/>
            <person name="Wu Y.L."/>
            <person name="Cai Z.L."/>
            <person name="Qin H."/>
            <person name="Bao Y."/>
            <person name="Leung R.K.K."/>
            <person name="Ng P.K.S."/>
            <person name="Zou J."/>
            <person name="Zhong X.J."/>
            <person name="Ran P.X."/>
            <person name="Zhong N.S."/>
            <person name="Liu Z.G."/>
            <person name="Tsui S.K.W."/>
        </authorList>
    </citation>
    <scope>NUCLEOTIDE SEQUENCE</scope>
    <source>
        <strain evidence="2">Derf</strain>
        <tissue evidence="2">Whole organism</tissue>
    </source>
</reference>
<feature type="compositionally biased region" description="Low complexity" evidence="1">
    <location>
        <begin position="717"/>
        <end position="740"/>
    </location>
</feature>
<feature type="region of interest" description="Disordered" evidence="1">
    <location>
        <begin position="638"/>
        <end position="674"/>
    </location>
</feature>
<feature type="region of interest" description="Disordered" evidence="1">
    <location>
        <begin position="332"/>
        <end position="378"/>
    </location>
</feature>
<feature type="region of interest" description="Disordered" evidence="1">
    <location>
        <begin position="263"/>
        <end position="306"/>
    </location>
</feature>
<keyword evidence="3" id="KW-1185">Reference proteome</keyword>
<name>A0A922L241_DERFA</name>
<sequence>LGIGEFGVVQQDYLSYKSGDIVTVIDKDNLDDDDDLNDSSNGNAKLLWKGVTNDRKTGLINPSDFVAYLGQNLPSSNSHHSKYHHVPPSSCSSTKSNGASNNDMDTKSSKINNRKLIISGPIPNFNRNSIIDSKTAIYSNTNHEYHEISDEENDDMAGALESPPFEVLDFGPSLMEEVFRELDHIKPDLNNDAAESETAINENSINVKNEVRELNLKISKETNNLKKKQSTVKPISEAEQNELDSAIAMAKDIANRTMMEDDLDMTKNDSPKTPNSPNKQKKFSFKFPVTGHRSPKSERRTFSEETESIGNIIESITPAAKEAYMSLVDKGVSSSNNVVCPPSSAPPPPPPSSTTTHKESTTFSDYDPSSSTTMNSMYNVDNDHHDHCDDGIENNPLRMLRTAGIGKVLRPKVRGNRSFSQPRLPTTAQTAGLARVASSRSPLETSSHSYGETNINDQQRIQTQQQPQQSTLINQNQNALPLPPRDRSRPLIQLKTHQRRHPLVIPAELSDKLNGSSSSNYHQNVMGENGLSVDAGYHQQQPYESSSSGYRHVPVLKQVSCPQVPAAFLNKTNQNSGKSFDVIETNSGDDHKSIASTIQPTPPSKPTRTYLSSDLTESLESEIQKAFDNIKLAVSSSSYMPPITSSSSSSSTTTTVTSQQNGKEKSNAEPIKSSVTTFTVPTASAANSNGQIMDLNSSKKDSNVQNNVTIKLNPTVSQTNSFESKSQSSSSKSLNAAAPQQPQPPPPPPVPRHRNIDSDEIRVMQKVLSNEINLKAEECAKILDSTDWDIHKAIKCIRLRQQLRSHNIHVDCDWAQMLTKFNWNIRQASNYLIATQGVPEDTTEV</sequence>
<feature type="region of interest" description="Disordered" evidence="1">
    <location>
        <begin position="411"/>
        <end position="451"/>
    </location>
</feature>
<feature type="compositionally biased region" description="Low complexity" evidence="1">
    <location>
        <begin position="332"/>
        <end position="342"/>
    </location>
</feature>
<feature type="compositionally biased region" description="Polar residues" evidence="1">
    <location>
        <begin position="89"/>
        <end position="103"/>
    </location>
</feature>
<dbReference type="EMBL" id="ASGP02000006">
    <property type="protein sequence ID" value="KAH9502010.1"/>
    <property type="molecule type" value="Genomic_DNA"/>
</dbReference>
<evidence type="ECO:0000313" key="2">
    <source>
        <dbReference type="EMBL" id="KAH9502010.1"/>
    </source>
</evidence>
<feature type="region of interest" description="Disordered" evidence="1">
    <location>
        <begin position="77"/>
        <end position="110"/>
    </location>
</feature>
<evidence type="ECO:0000313" key="3">
    <source>
        <dbReference type="Proteomes" id="UP000790347"/>
    </source>
</evidence>
<accession>A0A922L241</accession>
<feature type="compositionally biased region" description="Polar residues" evidence="1">
    <location>
        <begin position="361"/>
        <end position="378"/>
    </location>
</feature>
<evidence type="ECO:0000256" key="1">
    <source>
        <dbReference type="SAM" id="MobiDB-lite"/>
    </source>
</evidence>
<feature type="compositionally biased region" description="Polar residues" evidence="1">
    <location>
        <begin position="417"/>
        <end position="430"/>
    </location>
</feature>
<comment type="caution">
    <text evidence="2">The sequence shown here is derived from an EMBL/GenBank/DDBJ whole genome shotgun (WGS) entry which is preliminary data.</text>
</comment>
<feature type="non-terminal residue" evidence="2">
    <location>
        <position position="1"/>
    </location>
</feature>
<feature type="compositionally biased region" description="Pro residues" evidence="1">
    <location>
        <begin position="741"/>
        <end position="750"/>
    </location>
</feature>
<protein>
    <submittedName>
        <fullName evidence="2">Uncharacterized protein</fullName>
    </submittedName>
</protein>
<dbReference type="AlphaFoldDB" id="A0A922L241"/>
<feature type="compositionally biased region" description="Low complexity" evidence="1">
    <location>
        <begin position="638"/>
        <end position="658"/>
    </location>
</feature>
<reference evidence="2" key="2">
    <citation type="journal article" date="2022" name="Res Sq">
        <title>Comparative Genomics Reveals Insights into the Divergent Evolution of Astigmatic Mites and Household Pest Adaptations.</title>
        <authorList>
            <person name="Xiong Q."/>
            <person name="Wan A.T.-Y."/>
            <person name="Liu X.-Y."/>
            <person name="Fung C.S.-H."/>
            <person name="Xiao X."/>
            <person name="Malainual N."/>
            <person name="Hou J."/>
            <person name="Wang L."/>
            <person name="Wang M."/>
            <person name="Yang K."/>
            <person name="Cui Y."/>
            <person name="Leung E."/>
            <person name="Nong W."/>
            <person name="Shin S.-K."/>
            <person name="Au S."/>
            <person name="Jeong K.Y."/>
            <person name="Chew F.T."/>
            <person name="Hui J."/>
            <person name="Leung T.F."/>
            <person name="Tungtrongchitr A."/>
            <person name="Zhong N."/>
            <person name="Liu Z."/>
            <person name="Tsui S."/>
        </authorList>
    </citation>
    <scope>NUCLEOTIDE SEQUENCE</scope>
    <source>
        <strain evidence="2">Derf</strain>
        <tissue evidence="2">Whole organism</tissue>
    </source>
</reference>
<feature type="region of interest" description="Disordered" evidence="1">
    <location>
        <begin position="588"/>
        <end position="609"/>
    </location>
</feature>